<organism evidence="1 2">
    <name type="scientific">Acinetobacter haemolyticus ATCC 19194</name>
    <dbReference type="NCBI Taxonomy" id="707232"/>
    <lineage>
        <taxon>Bacteria</taxon>
        <taxon>Pseudomonadati</taxon>
        <taxon>Pseudomonadota</taxon>
        <taxon>Gammaproteobacteria</taxon>
        <taxon>Moraxellales</taxon>
        <taxon>Moraxellaceae</taxon>
        <taxon>Acinetobacter</taxon>
    </lineage>
</organism>
<dbReference type="Proteomes" id="UP000003085">
    <property type="component" value="Unassembled WGS sequence"/>
</dbReference>
<evidence type="ECO:0000313" key="1">
    <source>
        <dbReference type="EMBL" id="EFF84507.1"/>
    </source>
</evidence>
<evidence type="ECO:0000313" key="2">
    <source>
        <dbReference type="Proteomes" id="UP000003085"/>
    </source>
</evidence>
<dbReference type="HOGENOM" id="CLU_3228242_0_0_6"/>
<accession>D4XJX1</accession>
<reference evidence="2" key="1">
    <citation type="submission" date="2010-03" db="EMBL/GenBank/DDBJ databases">
        <title>Complete sequence of Mobiluncus curtisii ATCC 43063.</title>
        <authorList>
            <person name="Muzny D."/>
            <person name="Qin X."/>
            <person name="Deng J."/>
            <person name="Jiang H."/>
            <person name="Liu Y."/>
            <person name="Qu J."/>
            <person name="Song X.-Z."/>
            <person name="Zhang L."/>
            <person name="Thornton R."/>
            <person name="Coyle M."/>
            <person name="Francisco L."/>
            <person name="Jackson L."/>
            <person name="Javaid M."/>
            <person name="Korchina V."/>
            <person name="Kovar C."/>
            <person name="Mata R."/>
            <person name="Mathew T."/>
            <person name="Ngo R."/>
            <person name="Nguyen L."/>
            <person name="Nguyen N."/>
            <person name="Okwuonu G."/>
            <person name="Ongeri F."/>
            <person name="Pham C."/>
            <person name="Simmons D."/>
            <person name="Wilczek-Boney K."/>
            <person name="Hale W."/>
            <person name="Jakkamsetti A."/>
            <person name="Pham P."/>
            <person name="Ruth R."/>
            <person name="San Lucas F."/>
            <person name="Warren J."/>
            <person name="Zhang J."/>
            <person name="Zhao Z."/>
            <person name="Zhou C."/>
            <person name="Zhu D."/>
            <person name="Lee S."/>
            <person name="Bess C."/>
            <person name="Blankenburg K."/>
            <person name="Forbes L."/>
            <person name="Fu Q."/>
            <person name="Gubbala S."/>
            <person name="Hirani K."/>
            <person name="Jayaseelan J.C."/>
            <person name="Lara F."/>
            <person name="Munidasa M."/>
            <person name="Palculict T."/>
            <person name="Patil S."/>
            <person name="Pu L.-L."/>
            <person name="Saada N."/>
            <person name="Tang L."/>
            <person name="Weissenberger G."/>
            <person name="Zhu Y."/>
            <person name="Hemphill L."/>
            <person name="Shang Y."/>
            <person name="Youmans B."/>
            <person name="Ayvaz T."/>
            <person name="Ross M."/>
            <person name="Santibanez J."/>
            <person name="Aqrawi P."/>
            <person name="Gross S."/>
            <person name="Joshi V."/>
            <person name="Fowler G."/>
            <person name="Nazareth L."/>
            <person name="Reid J."/>
            <person name="Worley K."/>
            <person name="Petrosino J."/>
            <person name="Highlander S."/>
            <person name="Gibbs R."/>
            <person name="Gibbs R."/>
        </authorList>
    </citation>
    <scope>NUCLEOTIDE SEQUENCE [LARGE SCALE GENOMIC DNA]</scope>
    <source>
        <strain evidence="2">ATCC 19194</strain>
    </source>
</reference>
<comment type="caution">
    <text evidence="1">The sequence shown here is derived from an EMBL/GenBank/DDBJ whole genome shotgun (WGS) entry which is preliminary data.</text>
</comment>
<proteinExistence type="predicted"/>
<name>D4XJX1_ACIHA</name>
<dbReference type="AlphaFoldDB" id="D4XJX1"/>
<protein>
    <submittedName>
        <fullName evidence="1">Uncharacterized protein</fullName>
    </submittedName>
</protein>
<sequence>MISPLNHLIFILSNKKIFGWTNSYIHKQPKKIELYHWKSNNIY</sequence>
<gene>
    <name evidence="1" type="ORF">HMP0015_0013</name>
</gene>
<dbReference type="EMBL" id="ADMT01000007">
    <property type="protein sequence ID" value="EFF84507.1"/>
    <property type="molecule type" value="Genomic_DNA"/>
</dbReference>